<dbReference type="PANTHER" id="PTHR12893:SF0">
    <property type="entry name" value="GRASP65"/>
    <property type="match status" value="1"/>
</dbReference>
<dbReference type="GO" id="GO:0000139">
    <property type="term" value="C:Golgi membrane"/>
    <property type="evidence" value="ECO:0007669"/>
    <property type="project" value="UniProtKB-SubCell"/>
</dbReference>
<feature type="compositionally biased region" description="Basic and acidic residues" evidence="5">
    <location>
        <begin position="302"/>
        <end position="318"/>
    </location>
</feature>
<keyword evidence="2" id="KW-0677">Repeat</keyword>
<dbReference type="PANTHER" id="PTHR12893">
    <property type="entry name" value="GOLGI REASSEMBLY STACKING PROTEIN GRASP"/>
    <property type="match status" value="1"/>
</dbReference>
<name>A0A9P9EIQ6_9PLEO</name>
<feature type="domain" description="PDZ GRASP-type" evidence="6">
    <location>
        <begin position="26"/>
        <end position="110"/>
    </location>
</feature>
<keyword evidence="4" id="KW-0472">Membrane</keyword>
<organism evidence="7 8">
    <name type="scientific">Dendryphion nanum</name>
    <dbReference type="NCBI Taxonomy" id="256645"/>
    <lineage>
        <taxon>Eukaryota</taxon>
        <taxon>Fungi</taxon>
        <taxon>Dikarya</taxon>
        <taxon>Ascomycota</taxon>
        <taxon>Pezizomycotina</taxon>
        <taxon>Dothideomycetes</taxon>
        <taxon>Pleosporomycetidae</taxon>
        <taxon>Pleosporales</taxon>
        <taxon>Torulaceae</taxon>
        <taxon>Dendryphion</taxon>
    </lineage>
</organism>
<evidence type="ECO:0000256" key="4">
    <source>
        <dbReference type="ARBA" id="ARBA00023136"/>
    </source>
</evidence>
<dbReference type="SUPFAM" id="SSF50156">
    <property type="entry name" value="PDZ domain-like"/>
    <property type="match status" value="1"/>
</dbReference>
<evidence type="ECO:0000313" key="8">
    <source>
        <dbReference type="Proteomes" id="UP000700596"/>
    </source>
</evidence>
<gene>
    <name evidence="7" type="ORF">B0J11DRAFT_546029</name>
</gene>
<proteinExistence type="predicted"/>
<dbReference type="EMBL" id="JAGMWT010000001">
    <property type="protein sequence ID" value="KAH7138188.1"/>
    <property type="molecule type" value="Genomic_DNA"/>
</dbReference>
<evidence type="ECO:0000259" key="6">
    <source>
        <dbReference type="PROSITE" id="PS51865"/>
    </source>
</evidence>
<accession>A0A9P9EIQ6</accession>
<feature type="compositionally biased region" description="Basic and acidic residues" evidence="5">
    <location>
        <begin position="349"/>
        <end position="365"/>
    </location>
</feature>
<dbReference type="PROSITE" id="PS51865">
    <property type="entry name" value="PDZ_GRASP"/>
    <property type="match status" value="2"/>
</dbReference>
<feature type="compositionally biased region" description="Basic residues" evidence="5">
    <location>
        <begin position="281"/>
        <end position="291"/>
    </location>
</feature>
<dbReference type="InterPro" id="IPR007583">
    <property type="entry name" value="GRASP55_65"/>
</dbReference>
<protein>
    <submittedName>
        <fullName evidence="7">Golgi reassembly stacking protein-like protein</fullName>
    </submittedName>
</protein>
<sequence>MFGVLNRFISRLDAGPEEQPSSTPGFGFQVLKNTNPDVPLDPWFDFIIGINGRTIDSPDENLFATEVRNCAGKTISLGIFSAKGQRIRELYVQIPSSAPTLGLFLQWTPLSATEDVWHILDVIPNSPADHAGLLPYGDYVIGSPEGLVRGESGLGELVEDYLNRPLRLLVYNHEYNVTRPLTLTPSRNWGGEGALGCVLGFGALHRIPPPLDEPPQGPGETLFATDHGTSFDEKRPLPSSSLIPPPTSGSPFTAGAPAELFVPASMALPSKSPPPQGGATKAKKQRAHHAHVSPSGGAGLDDYFKEGEQKSLEEDYAPKVKTGGPPPPPKAGGPPKGGPPKSGTPVQRETVEAKAEAERGAEEEA</sequence>
<dbReference type="InterPro" id="IPR036034">
    <property type="entry name" value="PDZ_sf"/>
</dbReference>
<dbReference type="Pfam" id="PF04495">
    <property type="entry name" value="GRASP55_65"/>
    <property type="match status" value="1"/>
</dbReference>
<evidence type="ECO:0000256" key="5">
    <source>
        <dbReference type="SAM" id="MobiDB-lite"/>
    </source>
</evidence>
<evidence type="ECO:0000313" key="7">
    <source>
        <dbReference type="EMBL" id="KAH7138188.1"/>
    </source>
</evidence>
<dbReference type="FunFam" id="2.30.42.10:FF:000026">
    <property type="entry name" value="Golgi reassembly stacking protein 2"/>
    <property type="match status" value="1"/>
</dbReference>
<dbReference type="GO" id="GO:0007030">
    <property type="term" value="P:Golgi organization"/>
    <property type="evidence" value="ECO:0007669"/>
    <property type="project" value="TreeGrafter"/>
</dbReference>
<dbReference type="Gene3D" id="2.30.42.10">
    <property type="match status" value="2"/>
</dbReference>
<dbReference type="Proteomes" id="UP000700596">
    <property type="component" value="Unassembled WGS sequence"/>
</dbReference>
<evidence type="ECO:0000256" key="3">
    <source>
        <dbReference type="ARBA" id="ARBA00023034"/>
    </source>
</evidence>
<feature type="domain" description="PDZ GRASP-type" evidence="6">
    <location>
        <begin position="115"/>
        <end position="204"/>
    </location>
</feature>
<evidence type="ECO:0000256" key="2">
    <source>
        <dbReference type="ARBA" id="ARBA00022737"/>
    </source>
</evidence>
<dbReference type="OrthoDB" id="3318at2759"/>
<comment type="subcellular location">
    <subcellularLocation>
        <location evidence="1">Golgi apparatus membrane</location>
    </subcellularLocation>
</comment>
<keyword evidence="8" id="KW-1185">Reference proteome</keyword>
<feature type="region of interest" description="Disordered" evidence="5">
    <location>
        <begin position="208"/>
        <end position="365"/>
    </location>
</feature>
<dbReference type="InterPro" id="IPR024958">
    <property type="entry name" value="GRASP_PDZ"/>
</dbReference>
<comment type="caution">
    <text evidence="7">The sequence shown here is derived from an EMBL/GenBank/DDBJ whole genome shotgun (WGS) entry which is preliminary data.</text>
</comment>
<feature type="compositionally biased region" description="Pro residues" evidence="5">
    <location>
        <begin position="208"/>
        <end position="217"/>
    </location>
</feature>
<evidence type="ECO:0000256" key="1">
    <source>
        <dbReference type="ARBA" id="ARBA00004394"/>
    </source>
</evidence>
<reference evidence="7" key="1">
    <citation type="journal article" date="2021" name="Nat. Commun.">
        <title>Genetic determinants of endophytism in the Arabidopsis root mycobiome.</title>
        <authorList>
            <person name="Mesny F."/>
            <person name="Miyauchi S."/>
            <person name="Thiergart T."/>
            <person name="Pickel B."/>
            <person name="Atanasova L."/>
            <person name="Karlsson M."/>
            <person name="Huettel B."/>
            <person name="Barry K.W."/>
            <person name="Haridas S."/>
            <person name="Chen C."/>
            <person name="Bauer D."/>
            <person name="Andreopoulos W."/>
            <person name="Pangilinan J."/>
            <person name="LaButti K."/>
            <person name="Riley R."/>
            <person name="Lipzen A."/>
            <person name="Clum A."/>
            <person name="Drula E."/>
            <person name="Henrissat B."/>
            <person name="Kohler A."/>
            <person name="Grigoriev I.V."/>
            <person name="Martin F.M."/>
            <person name="Hacquard S."/>
        </authorList>
    </citation>
    <scope>NUCLEOTIDE SEQUENCE</scope>
    <source>
        <strain evidence="7">MPI-CAGE-CH-0243</strain>
    </source>
</reference>
<keyword evidence="3" id="KW-0333">Golgi apparatus</keyword>
<feature type="compositionally biased region" description="Pro residues" evidence="5">
    <location>
        <begin position="324"/>
        <end position="338"/>
    </location>
</feature>
<dbReference type="AlphaFoldDB" id="A0A9P9EIQ6"/>